<evidence type="ECO:0000256" key="1">
    <source>
        <dbReference type="SAM" id="MobiDB-lite"/>
    </source>
</evidence>
<evidence type="ECO:0000313" key="3">
    <source>
        <dbReference type="Proteomes" id="UP000837857"/>
    </source>
</evidence>
<dbReference type="Pfam" id="PF04801">
    <property type="entry name" value="RPC5"/>
    <property type="match status" value="1"/>
</dbReference>
<name>A0ABN8HM62_9NEOP</name>
<dbReference type="EMBL" id="OW152822">
    <property type="protein sequence ID" value="CAH2036958.1"/>
    <property type="molecule type" value="Genomic_DNA"/>
</dbReference>
<dbReference type="Proteomes" id="UP000837857">
    <property type="component" value="Chromosome 10"/>
</dbReference>
<sequence>MEEDDPVVQEIPVYLSQALADNFYIFQYPVRPANRDWKDVKVRNASIKPKNQIVRLEVDLDTYSDRYCPSKGEQIALNTDGQQETSYHSRDKEKEKSKYFKNGIMDKIVYESSVPCLETQHYAVALLQDKELHCTPVKGIIQLRPSCSFYDKQDKKKHDKSKTENSDDEEKEPEAKQVTVKFARQETELAKKAREKSFETISQRIADEPWYEGLWKPADSDYAELERLKLFSANTSDGSCLTMPHGEYVRSLVPPPPPDEADVQPSKQLTLQEQIKEILISAKLMTFGELRARIQGGTCEGALLSALGGAACCVRGLWAPRSADLYTRPAPAPPHLMCAARDHVLYLFTQHPYVDRRKVAAVVRLPAADVLEVMRSVARQTDRGWELLLPPDVGFESRHPDVVRRQNAYWEARRRQFGEALMADAPRRQRKKSQRDSIGSDDDERRRMRAKCAPGSGKRTRNASSGSHDAT</sequence>
<dbReference type="PANTHER" id="PTHR12069:SF0">
    <property type="entry name" value="DNA-DIRECTED RNA POLYMERASE III SUBUNIT RPC5"/>
    <property type="match status" value="1"/>
</dbReference>
<feature type="compositionally biased region" description="Polar residues" evidence="1">
    <location>
        <begin position="462"/>
        <end position="471"/>
    </location>
</feature>
<feature type="non-terminal residue" evidence="2">
    <location>
        <position position="471"/>
    </location>
</feature>
<accession>A0ABN8HM62</accession>
<reference evidence="2" key="1">
    <citation type="submission" date="2022-03" db="EMBL/GenBank/DDBJ databases">
        <authorList>
            <person name="Martin H S."/>
        </authorList>
    </citation>
    <scope>NUCLEOTIDE SEQUENCE</scope>
</reference>
<feature type="compositionally biased region" description="Polar residues" evidence="1">
    <location>
        <begin position="76"/>
        <end position="86"/>
    </location>
</feature>
<keyword evidence="3" id="KW-1185">Reference proteome</keyword>
<organism evidence="2 3">
    <name type="scientific">Iphiclides podalirius</name>
    <name type="common">scarce swallowtail</name>
    <dbReference type="NCBI Taxonomy" id="110791"/>
    <lineage>
        <taxon>Eukaryota</taxon>
        <taxon>Metazoa</taxon>
        <taxon>Ecdysozoa</taxon>
        <taxon>Arthropoda</taxon>
        <taxon>Hexapoda</taxon>
        <taxon>Insecta</taxon>
        <taxon>Pterygota</taxon>
        <taxon>Neoptera</taxon>
        <taxon>Endopterygota</taxon>
        <taxon>Lepidoptera</taxon>
        <taxon>Glossata</taxon>
        <taxon>Ditrysia</taxon>
        <taxon>Papilionoidea</taxon>
        <taxon>Papilionidae</taxon>
        <taxon>Papilioninae</taxon>
        <taxon>Iphiclides</taxon>
    </lineage>
</organism>
<evidence type="ECO:0000313" key="2">
    <source>
        <dbReference type="EMBL" id="CAH2036958.1"/>
    </source>
</evidence>
<feature type="region of interest" description="Disordered" evidence="1">
    <location>
        <begin position="152"/>
        <end position="176"/>
    </location>
</feature>
<proteinExistence type="predicted"/>
<feature type="region of interest" description="Disordered" evidence="1">
    <location>
        <begin position="421"/>
        <end position="471"/>
    </location>
</feature>
<feature type="region of interest" description="Disordered" evidence="1">
    <location>
        <begin position="75"/>
        <end position="94"/>
    </location>
</feature>
<protein>
    <recommendedName>
        <fullName evidence="4">DNA-directed RNA polymerase III subunit RPC5</fullName>
    </recommendedName>
</protein>
<evidence type="ECO:0008006" key="4">
    <source>
        <dbReference type="Google" id="ProtNLM"/>
    </source>
</evidence>
<dbReference type="InterPro" id="IPR006886">
    <property type="entry name" value="RNA_pol_III_Rpc5"/>
</dbReference>
<dbReference type="PANTHER" id="PTHR12069">
    <property type="entry name" value="DNA-DIRECTED RNA POLYMERASES III 80 KDA POLYPEPTIDE RNA POLYMERASE III SUBUNIT 5"/>
    <property type="match status" value="1"/>
</dbReference>
<gene>
    <name evidence="2" type="ORF">IPOD504_LOCUS953</name>
</gene>
<feature type="compositionally biased region" description="Basic and acidic residues" evidence="1">
    <location>
        <begin position="152"/>
        <end position="165"/>
    </location>
</feature>